<reference evidence="1" key="1">
    <citation type="journal article" date="2020" name="Nature">
        <title>Giant virus diversity and host interactions through global metagenomics.</title>
        <authorList>
            <person name="Schulz F."/>
            <person name="Roux S."/>
            <person name="Paez-Espino D."/>
            <person name="Jungbluth S."/>
            <person name="Walsh D.A."/>
            <person name="Denef V.J."/>
            <person name="McMahon K.D."/>
            <person name="Konstantinidis K.T."/>
            <person name="Eloe-Fadrosh E.A."/>
            <person name="Kyrpides N.C."/>
            <person name="Woyke T."/>
        </authorList>
    </citation>
    <scope>NUCLEOTIDE SEQUENCE</scope>
    <source>
        <strain evidence="1">GVMAG-M-3300023179-2</strain>
    </source>
</reference>
<organism evidence="1">
    <name type="scientific">viral metagenome</name>
    <dbReference type="NCBI Taxonomy" id="1070528"/>
    <lineage>
        <taxon>unclassified sequences</taxon>
        <taxon>metagenomes</taxon>
        <taxon>organismal metagenomes</taxon>
    </lineage>
</organism>
<protein>
    <submittedName>
        <fullName evidence="1">Uncharacterized protein</fullName>
    </submittedName>
</protein>
<accession>A0A6C0EDF0</accession>
<sequence length="32" mass="4093">MYIFQFLLSDIFGKYYYDDKSYNHNNLYKFIK</sequence>
<dbReference type="AlphaFoldDB" id="A0A6C0EDF0"/>
<evidence type="ECO:0000313" key="1">
    <source>
        <dbReference type="EMBL" id="QHT26762.1"/>
    </source>
</evidence>
<name>A0A6C0EDF0_9ZZZZ</name>
<dbReference type="EMBL" id="MN739801">
    <property type="protein sequence ID" value="QHT26762.1"/>
    <property type="molecule type" value="Genomic_DNA"/>
</dbReference>
<proteinExistence type="predicted"/>